<gene>
    <name evidence="2" type="primary">Ext1-002</name>
</gene>
<dbReference type="AlphaFoldDB" id="A0A6F9DBR1"/>
<feature type="region of interest" description="Disordered" evidence="1">
    <location>
        <begin position="44"/>
        <end position="63"/>
    </location>
</feature>
<feature type="region of interest" description="Disordered" evidence="1">
    <location>
        <begin position="680"/>
        <end position="713"/>
    </location>
</feature>
<evidence type="ECO:0000313" key="2">
    <source>
        <dbReference type="EMBL" id="CAB3244010.1"/>
    </source>
</evidence>
<feature type="compositionally biased region" description="Polar residues" evidence="1">
    <location>
        <begin position="45"/>
        <end position="54"/>
    </location>
</feature>
<protein>
    <submittedName>
        <fullName evidence="2">Proteoglycan 4</fullName>
    </submittedName>
</protein>
<organism evidence="2">
    <name type="scientific">Phallusia mammillata</name>
    <dbReference type="NCBI Taxonomy" id="59560"/>
    <lineage>
        <taxon>Eukaryota</taxon>
        <taxon>Metazoa</taxon>
        <taxon>Chordata</taxon>
        <taxon>Tunicata</taxon>
        <taxon>Ascidiacea</taxon>
        <taxon>Phlebobranchia</taxon>
        <taxon>Ascidiidae</taxon>
        <taxon>Phallusia</taxon>
    </lineage>
</organism>
<proteinExistence type="evidence at transcript level"/>
<name>A0A6F9DBR1_9ASCI</name>
<feature type="compositionally biased region" description="Basic and acidic residues" evidence="1">
    <location>
        <begin position="680"/>
        <end position="691"/>
    </location>
</feature>
<sequence>MNDNGEDSSQNNDFTILQKQIEVHKMPDPSTVKTLNVHRNVAETLGNTEDSANNPPKLVKTSKNEDTDIINKMSEKHIYGQISQATTIDGSSEILEECKCSDLKIVANKLSETQTKIASKKSSNVSQTNTVPAVESLERDEEEFKVKSVFCLKEIKVKSVQSENKVEQSKKNKIHPIFSNVLVSAMRKQNNHFPIVYIGAPNICDMRAYVKQQSEQKKEAMKDDFKVKENYKMNSLSTTTNSHLQVLKINSKERNDEDLKTINAATSTATNTDNLQKVLDSLQHVESSNATKDQFTVISDNGWKDIANCNFPPSMVKVTQNISRKPAIEAINYINQKNNLQQRRRTVGLFMKQNSSSKLQYSFKPTTTTTSLSSPVSSSKPAHVTIKKSRLMGPNQVISVPLTLSSKSILHITPSQTGITMSAKATKLSTPDPIKVTDTKTVETVKPCVAKSVAVITKSIADAKSSVAVTQKGVVVSGANFVVKGNNASLPLKNVTVTSTVSAIGKPTCTIAANAKRFSVKLINPANSISTKLHNGVVKVFSNIPKNNFGSPRVTKVNHELKKQLQTGIKRKGEENKGTAKKICISEKDTNIQTENKISPATKEEFKPGSKFKGRPGALVRFEDGLEMWVDKMRDVTFVDDEPIKSWALKPGTEVAAKFSDGLFYDAVVVRSFSGTNNHKTEISKDKKEIVKTNPPPADSNAKAQVKHSETNKKIETNDEMKPALNKNPQVQVEKLKIKVPAVVVVNNKKTENKSEEKTLSTNVKKPSLGQKWMKCPNCFLVFIKVATYQLHQQTVCGQKACMVEDDSFEQDKEVQVDESSVPPIVLQSKEWREKGGKQLYTAGDRKRWFKRGTRFLHRWQTDSGKSKWYNGMVRSLVGNNPKHPKCEFEVEYTDDDHDNGPYAIALYEDFPHDIRIVVR</sequence>
<evidence type="ECO:0000256" key="1">
    <source>
        <dbReference type="SAM" id="MobiDB-lite"/>
    </source>
</evidence>
<reference evidence="2" key="1">
    <citation type="submission" date="2020-04" db="EMBL/GenBank/DDBJ databases">
        <authorList>
            <person name="Neveu A P."/>
        </authorList>
    </citation>
    <scope>NUCLEOTIDE SEQUENCE</scope>
    <source>
        <tissue evidence="2">Whole embryo</tissue>
    </source>
</reference>
<accession>A0A6F9DBR1</accession>
<dbReference type="EMBL" id="LR784980">
    <property type="protein sequence ID" value="CAB3244010.1"/>
    <property type="molecule type" value="mRNA"/>
</dbReference>